<evidence type="ECO:0000313" key="1">
    <source>
        <dbReference type="EMBL" id="EYU45907.1"/>
    </source>
</evidence>
<dbReference type="EMBL" id="KI630171">
    <property type="protein sequence ID" value="EYU45907.1"/>
    <property type="molecule type" value="Genomic_DNA"/>
</dbReference>
<name>A0A022RZF3_ERYGU</name>
<protein>
    <submittedName>
        <fullName evidence="1">Uncharacterized protein</fullName>
    </submittedName>
</protein>
<dbReference type="PhylomeDB" id="A0A022RZF3"/>
<proteinExistence type="predicted"/>
<dbReference type="AlphaFoldDB" id="A0A022RZF3"/>
<gene>
    <name evidence="1" type="ORF">MIMGU_mgv1a015504mg</name>
</gene>
<dbReference type="KEGG" id="egt:105957149"/>
<dbReference type="Proteomes" id="UP000030748">
    <property type="component" value="Unassembled WGS sequence"/>
</dbReference>
<reference evidence="1 2" key="1">
    <citation type="journal article" date="2013" name="Proc. Natl. Acad. Sci. U.S.A.">
        <title>Fine-scale variation in meiotic recombination in Mimulus inferred from population shotgun sequencing.</title>
        <authorList>
            <person name="Hellsten U."/>
            <person name="Wright K.M."/>
            <person name="Jenkins J."/>
            <person name="Shu S."/>
            <person name="Yuan Y."/>
            <person name="Wessler S.R."/>
            <person name="Schmutz J."/>
            <person name="Willis J.H."/>
            <person name="Rokhsar D.S."/>
        </authorList>
    </citation>
    <scope>NUCLEOTIDE SEQUENCE [LARGE SCALE GENOMIC DNA]</scope>
    <source>
        <strain evidence="2">cv. DUN x IM62</strain>
    </source>
</reference>
<keyword evidence="2" id="KW-1185">Reference proteome</keyword>
<sequence length="155" mass="17937">MNTSRVDPLQYLELYMSATEELLKEVECAMDDLKENLGYYFDVSDIINRLPPPRLPAILVQPEEDYGDDDEMMTCPEIEELFVRHEQQELEVITIFLLIDYLYHAMNWPYGSGYNQISSIIQCYHDRLHNAVNFYDAVLNPPGPASSTIFCISDS</sequence>
<organism evidence="1 2">
    <name type="scientific">Erythranthe guttata</name>
    <name type="common">Yellow monkey flower</name>
    <name type="synonym">Mimulus guttatus</name>
    <dbReference type="NCBI Taxonomy" id="4155"/>
    <lineage>
        <taxon>Eukaryota</taxon>
        <taxon>Viridiplantae</taxon>
        <taxon>Streptophyta</taxon>
        <taxon>Embryophyta</taxon>
        <taxon>Tracheophyta</taxon>
        <taxon>Spermatophyta</taxon>
        <taxon>Magnoliopsida</taxon>
        <taxon>eudicotyledons</taxon>
        <taxon>Gunneridae</taxon>
        <taxon>Pentapetalae</taxon>
        <taxon>asterids</taxon>
        <taxon>lamiids</taxon>
        <taxon>Lamiales</taxon>
        <taxon>Phrymaceae</taxon>
        <taxon>Erythranthe</taxon>
    </lineage>
</organism>
<evidence type="ECO:0000313" key="2">
    <source>
        <dbReference type="Proteomes" id="UP000030748"/>
    </source>
</evidence>
<accession>A0A022RZF3</accession>